<organism evidence="3 4">
    <name type="scientific">Psilocybe cyanescens</name>
    <dbReference type="NCBI Taxonomy" id="93625"/>
    <lineage>
        <taxon>Eukaryota</taxon>
        <taxon>Fungi</taxon>
        <taxon>Dikarya</taxon>
        <taxon>Basidiomycota</taxon>
        <taxon>Agaricomycotina</taxon>
        <taxon>Agaricomycetes</taxon>
        <taxon>Agaricomycetidae</taxon>
        <taxon>Agaricales</taxon>
        <taxon>Agaricineae</taxon>
        <taxon>Strophariaceae</taxon>
        <taxon>Psilocybe</taxon>
    </lineage>
</organism>
<dbReference type="InterPro" id="IPR059179">
    <property type="entry name" value="MLKL-like_MCAfunc"/>
</dbReference>
<evidence type="ECO:0000256" key="1">
    <source>
        <dbReference type="ARBA" id="ARBA00022737"/>
    </source>
</evidence>
<dbReference type="InterPro" id="IPR007111">
    <property type="entry name" value="NACHT_NTPase"/>
</dbReference>
<evidence type="ECO:0000259" key="2">
    <source>
        <dbReference type="PROSITE" id="PS50837"/>
    </source>
</evidence>
<keyword evidence="1" id="KW-0677">Repeat</keyword>
<dbReference type="PROSITE" id="PS50837">
    <property type="entry name" value="NACHT"/>
    <property type="match status" value="1"/>
</dbReference>
<dbReference type="Gene3D" id="3.40.50.300">
    <property type="entry name" value="P-loop containing nucleotide triphosphate hydrolases"/>
    <property type="match status" value="2"/>
</dbReference>
<reference evidence="3 4" key="1">
    <citation type="journal article" date="2018" name="Evol. Lett.">
        <title>Horizontal gene cluster transfer increased hallucinogenic mushroom diversity.</title>
        <authorList>
            <person name="Reynolds H.T."/>
            <person name="Vijayakumar V."/>
            <person name="Gluck-Thaler E."/>
            <person name="Korotkin H.B."/>
            <person name="Matheny P.B."/>
            <person name="Slot J.C."/>
        </authorList>
    </citation>
    <scope>NUCLEOTIDE SEQUENCE [LARGE SCALE GENOMIC DNA]</scope>
    <source>
        <strain evidence="3 4">2631</strain>
    </source>
</reference>
<dbReference type="PANTHER" id="PTHR10039:SF14">
    <property type="entry name" value="NACHT DOMAIN-CONTAINING PROTEIN"/>
    <property type="match status" value="1"/>
</dbReference>
<accession>A0A409VQ07</accession>
<proteinExistence type="predicted"/>
<dbReference type="InParanoid" id="A0A409VQ07"/>
<name>A0A409VQ07_PSICY</name>
<dbReference type="SUPFAM" id="SSF52540">
    <property type="entry name" value="P-loop containing nucleoside triphosphate hydrolases"/>
    <property type="match status" value="2"/>
</dbReference>
<dbReference type="InterPro" id="IPR056884">
    <property type="entry name" value="NPHP3-like_N"/>
</dbReference>
<evidence type="ECO:0000313" key="3">
    <source>
        <dbReference type="EMBL" id="PPQ68344.1"/>
    </source>
</evidence>
<dbReference type="STRING" id="93625.A0A409VQ07"/>
<dbReference type="Pfam" id="PF24883">
    <property type="entry name" value="NPHP3_N"/>
    <property type="match status" value="3"/>
</dbReference>
<evidence type="ECO:0000313" key="4">
    <source>
        <dbReference type="Proteomes" id="UP000283269"/>
    </source>
</evidence>
<gene>
    <name evidence="3" type="ORF">CVT25_007593</name>
</gene>
<keyword evidence="4" id="KW-1185">Reference proteome</keyword>
<dbReference type="Proteomes" id="UP000283269">
    <property type="component" value="Unassembled WGS sequence"/>
</dbReference>
<dbReference type="AlphaFoldDB" id="A0A409VQ07"/>
<dbReference type="OrthoDB" id="5106486at2759"/>
<dbReference type="InterPro" id="IPR027417">
    <property type="entry name" value="P-loop_NTPase"/>
</dbReference>
<dbReference type="CDD" id="cd21037">
    <property type="entry name" value="MLKL_NTD"/>
    <property type="match status" value="1"/>
</dbReference>
<feature type="domain" description="NACHT" evidence="2">
    <location>
        <begin position="578"/>
        <end position="723"/>
    </location>
</feature>
<dbReference type="PANTHER" id="PTHR10039">
    <property type="entry name" value="AMELOGENIN"/>
    <property type="match status" value="1"/>
</dbReference>
<dbReference type="EMBL" id="NHYD01003959">
    <property type="protein sequence ID" value="PPQ68344.1"/>
    <property type="molecule type" value="Genomic_DNA"/>
</dbReference>
<protein>
    <recommendedName>
        <fullName evidence="2">NACHT domain-containing protein</fullName>
    </recommendedName>
</protein>
<comment type="caution">
    <text evidence="3">The sequence shown here is derived from an EMBL/GenBank/DDBJ whole genome shotgun (WGS) entry which is preliminary data.</text>
</comment>
<sequence length="985" mass="111300">MTSLIHGDLPDDQEIATFVSQNPHLRYLSTASKDLSQIAEAIQASKKDNHAVNALVQEALSVIFLLTTWAAKASKPTIAPELDEGVKELLSILENTLESIKKQLSRHRLLSFVLHPRQTQKIEESRIRLHDAKEKFMISNIVIQSNSGRRDEVLDGLRKRSALGASHDSLARYGVAKCLETTRDTIIQEILTWLNNLENPRRMLWMHGPAGSGKTTIAQTIADILAEQGRLAASFFWSGSAPNRPTTKDYHSRIFRMHRGDSPLIGNPWLLIIDGIDECEDYESQEEIIRLLIEVLNHIPFPLRFLFCSRDDCVINATLKFTPLFANLEPQMMSLLDASDVEKDIRTVFEFRFRRIKDQHAGWALCLTDGPIPEDLNNWPTQDAVDTLVRESAGLFIYADAAMNYIEDPHSHPVERLWDILSKDDFSFEMLDQVYARILLQIPVRFSEDIQAILNWMIFGEEKPKSKTLCDIWIRRPLSMCQVLGIISWKRNLSKSCMRPSPTFCKIDFDSNVIEWKIFTAMRLLPAPMIDKLKGRSALDACYNSSARTNVGKCTEGTRDRVIQKILNWFNDSDNTHRMLWMSGPAGCGKTTIAQTVADIVHKDGWLGASFFFGFGSVLQFVATIAYQLCIAIPGLFERVISALQCDPTLLDSALSKQMEKLVVAPLRELSANASPSVTYQPWLVLVDGIDECDDQSQQEILPILKDLVANHPFPLRVFISSRDAYTIRRAFTSSETLALSGASEADDVRAFYASAFKRIKENHPELNRLSEWPTTEVIDTLIQKAGLFSWAYTVVKFIDNSFGQPDKRLQQILTSLDVGGGPIDSLETVYANILKQVPVYATKDVQAIMSWLIFGREKIKSMSLCDKLFDLTPGRSAILLAPLMSVINVPDPRQVTLETSAELRSLGFFHTSFPDMLNNLRRLQQHNLEIFYCDPSRTHAKLAGLWINYYGKHGNDHDELTSSIIKGGRLIEGERSWEEGSCQD</sequence>